<dbReference type="Pfam" id="PF00106">
    <property type="entry name" value="adh_short"/>
    <property type="match status" value="1"/>
</dbReference>
<evidence type="ECO:0000256" key="1">
    <source>
        <dbReference type="ARBA" id="ARBA00006484"/>
    </source>
</evidence>
<accession>A0ABS3K4S4</accession>
<dbReference type="NCBIfam" id="TIGR01963">
    <property type="entry name" value="PHB_DH"/>
    <property type="match status" value="1"/>
</dbReference>
<dbReference type="PROSITE" id="PS00061">
    <property type="entry name" value="ADH_SHORT"/>
    <property type="match status" value="1"/>
</dbReference>
<dbReference type="NCBIfam" id="NF009093">
    <property type="entry name" value="PRK12429.1"/>
    <property type="match status" value="1"/>
</dbReference>
<proteinExistence type="inferred from homology"/>
<dbReference type="PRINTS" id="PR00081">
    <property type="entry name" value="GDHRDH"/>
</dbReference>
<dbReference type="PANTHER" id="PTHR42879:SF2">
    <property type="entry name" value="3-OXOACYL-[ACYL-CARRIER-PROTEIN] REDUCTASE FABG"/>
    <property type="match status" value="1"/>
</dbReference>
<dbReference type="Proteomes" id="UP000718278">
    <property type="component" value="Unassembled WGS sequence"/>
</dbReference>
<dbReference type="SUPFAM" id="SSF51735">
    <property type="entry name" value="NAD(P)-binding Rossmann-fold domains"/>
    <property type="match status" value="1"/>
</dbReference>
<protein>
    <submittedName>
        <fullName evidence="3">3-hydroxybutyrate dehydrogenase</fullName>
    </submittedName>
</protein>
<dbReference type="Gene3D" id="3.40.50.720">
    <property type="entry name" value="NAD(P)-binding Rossmann-like Domain"/>
    <property type="match status" value="1"/>
</dbReference>
<sequence>MPDAKARKTAIITGSNSGIGLGIARALAASGHDLVINSFTDRDEDHNLATKIAEKHGVSAIYIAADMSKADECRTLITKSVDAFGRADIVVNNAGIQHVAPVEEFPTEQWDRIIAINLTSAFHTSAAAIPHMRKAGWGRIINIASAHGLVASPFKSAYVAAKHGIVGFTKTLALELALAKITANAICPGYVLTPLVEAQIPDQMKAHNMDRETVIREVMLDKQPTKEFVTTEQVGALAAFLATDAAAQINGAALPVEGGWTAE</sequence>
<evidence type="ECO:0000313" key="4">
    <source>
        <dbReference type="Proteomes" id="UP000718278"/>
    </source>
</evidence>
<gene>
    <name evidence="3" type="ORF">IPV26_19770</name>
</gene>
<evidence type="ECO:0000313" key="3">
    <source>
        <dbReference type="EMBL" id="MBO1041911.1"/>
    </source>
</evidence>
<comment type="caution">
    <text evidence="3">The sequence shown here is derived from an EMBL/GenBank/DDBJ whole genome shotgun (WGS) entry which is preliminary data.</text>
</comment>
<evidence type="ECO:0000256" key="2">
    <source>
        <dbReference type="RuleBase" id="RU000363"/>
    </source>
</evidence>
<dbReference type="EMBL" id="JADIJS010000005">
    <property type="protein sequence ID" value="MBO1041911.1"/>
    <property type="molecule type" value="Genomic_DNA"/>
</dbReference>
<dbReference type="InterPro" id="IPR050259">
    <property type="entry name" value="SDR"/>
</dbReference>
<dbReference type="PRINTS" id="PR00080">
    <property type="entry name" value="SDRFAMILY"/>
</dbReference>
<dbReference type="InterPro" id="IPR020904">
    <property type="entry name" value="Sc_DH/Rdtase_CS"/>
</dbReference>
<keyword evidence="4" id="KW-1185">Reference proteome</keyword>
<dbReference type="PANTHER" id="PTHR42879">
    <property type="entry name" value="3-OXOACYL-(ACYL-CARRIER-PROTEIN) REDUCTASE"/>
    <property type="match status" value="1"/>
</dbReference>
<dbReference type="InterPro" id="IPR036291">
    <property type="entry name" value="NAD(P)-bd_dom_sf"/>
</dbReference>
<dbReference type="InterPro" id="IPR002347">
    <property type="entry name" value="SDR_fam"/>
</dbReference>
<comment type="similarity">
    <text evidence="1 2">Belongs to the short-chain dehydrogenases/reductases (SDR) family.</text>
</comment>
<dbReference type="RefSeq" id="WP_207490057.1">
    <property type="nucleotide sequence ID" value="NZ_JADIJS010000005.1"/>
</dbReference>
<reference evidence="3 4" key="1">
    <citation type="submission" date="2020-10" db="EMBL/GenBank/DDBJ databases">
        <title>Genomic characterization of underground lake bacteria from Wind Cave National Park: Insight into the archetypical LuxI/LuxR and identification of LuxR solos.</title>
        <authorList>
            <person name="Wengert P.C."/>
            <person name="Savka M.A."/>
        </authorList>
    </citation>
    <scope>NUCLEOTIDE SEQUENCE [LARGE SCALE GENOMIC DNA]</scope>
    <source>
        <strain evidence="3 4">SD316</strain>
    </source>
</reference>
<organism evidence="3 4">
    <name type="scientific">Brucella pituitosa</name>
    <dbReference type="NCBI Taxonomy" id="571256"/>
    <lineage>
        <taxon>Bacteria</taxon>
        <taxon>Pseudomonadati</taxon>
        <taxon>Pseudomonadota</taxon>
        <taxon>Alphaproteobacteria</taxon>
        <taxon>Hyphomicrobiales</taxon>
        <taxon>Brucellaceae</taxon>
        <taxon>Brucella/Ochrobactrum group</taxon>
        <taxon>Brucella</taxon>
    </lineage>
</organism>
<dbReference type="InterPro" id="IPR011294">
    <property type="entry name" value="3-OHbutyrate_DH"/>
</dbReference>
<name>A0ABS3K4S4_9HYPH</name>